<comment type="caution">
    <text evidence="3">The sequence shown here is derived from an EMBL/GenBank/DDBJ whole genome shotgun (WGS) entry which is preliminary data.</text>
</comment>
<evidence type="ECO:0000256" key="2">
    <source>
        <dbReference type="SAM" id="SignalP"/>
    </source>
</evidence>
<keyword evidence="2" id="KW-0732">Signal</keyword>
<accession>A0AAW0CHA8</accession>
<dbReference type="EMBL" id="JAYKXP010000039">
    <property type="protein sequence ID" value="KAK7039158.1"/>
    <property type="molecule type" value="Genomic_DNA"/>
</dbReference>
<feature type="compositionally biased region" description="Pro residues" evidence="1">
    <location>
        <begin position="68"/>
        <end position="79"/>
    </location>
</feature>
<dbReference type="AlphaFoldDB" id="A0AAW0CHA8"/>
<keyword evidence="4" id="KW-1185">Reference proteome</keyword>
<name>A0AAW0CHA8_9AGAR</name>
<feature type="region of interest" description="Disordered" evidence="1">
    <location>
        <begin position="23"/>
        <end position="42"/>
    </location>
</feature>
<proteinExistence type="predicted"/>
<gene>
    <name evidence="3" type="ORF">VNI00_010062</name>
</gene>
<feature type="signal peptide" evidence="2">
    <location>
        <begin position="1"/>
        <end position="17"/>
    </location>
</feature>
<dbReference type="Proteomes" id="UP001383192">
    <property type="component" value="Unassembled WGS sequence"/>
</dbReference>
<evidence type="ECO:0000313" key="4">
    <source>
        <dbReference type="Proteomes" id="UP001383192"/>
    </source>
</evidence>
<protein>
    <recommendedName>
        <fullName evidence="5">Peptidase M15C domain-containing protein</fullName>
    </recommendedName>
</protein>
<reference evidence="3 4" key="1">
    <citation type="submission" date="2024-01" db="EMBL/GenBank/DDBJ databases">
        <title>A draft genome for a cacao thread blight-causing isolate of Paramarasmius palmivorus.</title>
        <authorList>
            <person name="Baruah I.K."/>
            <person name="Bukari Y."/>
            <person name="Amoako-Attah I."/>
            <person name="Meinhardt L.W."/>
            <person name="Bailey B.A."/>
            <person name="Cohen S.P."/>
        </authorList>
    </citation>
    <scope>NUCLEOTIDE SEQUENCE [LARGE SCALE GENOMIC DNA]</scope>
    <source>
        <strain evidence="3 4">GH-12</strain>
    </source>
</reference>
<organism evidence="3 4">
    <name type="scientific">Paramarasmius palmivorus</name>
    <dbReference type="NCBI Taxonomy" id="297713"/>
    <lineage>
        <taxon>Eukaryota</taxon>
        <taxon>Fungi</taxon>
        <taxon>Dikarya</taxon>
        <taxon>Basidiomycota</taxon>
        <taxon>Agaricomycotina</taxon>
        <taxon>Agaricomycetes</taxon>
        <taxon>Agaricomycetidae</taxon>
        <taxon>Agaricales</taxon>
        <taxon>Marasmiineae</taxon>
        <taxon>Marasmiaceae</taxon>
        <taxon>Paramarasmius</taxon>
    </lineage>
</organism>
<evidence type="ECO:0000256" key="1">
    <source>
        <dbReference type="SAM" id="MobiDB-lite"/>
    </source>
</evidence>
<feature type="compositionally biased region" description="Low complexity" evidence="1">
    <location>
        <begin position="27"/>
        <end position="38"/>
    </location>
</feature>
<feature type="region of interest" description="Disordered" evidence="1">
    <location>
        <begin position="58"/>
        <end position="83"/>
    </location>
</feature>
<evidence type="ECO:0000313" key="3">
    <source>
        <dbReference type="EMBL" id="KAK7039158.1"/>
    </source>
</evidence>
<sequence>MKFGAIFALSILASVSAIPIRGRIRPQKPQQTSKTSSSGTFDKAATGIDVVGTITEAGSAASQAGNAAPPPPPPPPPAPVNETLEARQGPLAVVEVVAQVAQFGIDFLTELAADDDENRGRFTQETVARSLAEHPDYNVVIVHPKHTANWEGEQGVDWAHRHQEFDVKLGGTIGYEIYVAKAGEFVLEGDGGFINWAFGGNFVRDDKHLTFSAP</sequence>
<feature type="chain" id="PRO_5043575452" description="Peptidase M15C domain-containing protein" evidence="2">
    <location>
        <begin position="18"/>
        <end position="214"/>
    </location>
</feature>
<evidence type="ECO:0008006" key="5">
    <source>
        <dbReference type="Google" id="ProtNLM"/>
    </source>
</evidence>